<feature type="coiled-coil region" evidence="2">
    <location>
        <begin position="382"/>
        <end position="409"/>
    </location>
</feature>
<dbReference type="Gene3D" id="1.10.510.10">
    <property type="entry name" value="Transferase(Phosphotransferase) domain 1"/>
    <property type="match status" value="1"/>
</dbReference>
<dbReference type="CDD" id="cd00180">
    <property type="entry name" value="PKc"/>
    <property type="match status" value="1"/>
</dbReference>
<dbReference type="Proteomes" id="UP000777438">
    <property type="component" value="Unassembled WGS sequence"/>
</dbReference>
<sequence>MAETLEELSIGEMPDVSAQFPGRVILERLGKREGHWSGKGQDVSFTADEVILVERLEAMGTGSFGDVSKSELSFDKQTIIVATKEIRNSGLRPDEVKNEIDILKSLQHRHLVTFIGSYRIAITTTIIMYPCASCDLEKLLVLLDKAAQHANYQNEATQQLSELGWVGSSKKSKRLVLADVHSQLRRICGCITSGVLYLHQKKIRHKDIKPSNILIDRQAVYITDFSVSGNYTGRDSSQTSGPYAGTWPYSAPECFYKTRGRPSDMYSLGRVFMDIFTYITGKSKNEMERDFPTEPPHRATEPEKREELVHRNAQVQMMRAMRIFHDSGKENHGIRDLIYRMISQNEEHRPYAFEVVSELWAISPNGQYFCDSCRKHKDCFGYKGLFQQYRRLQKKYLKAQEELSTASHNKVTQLKVQTAAIASSTLPSRSPISKRLTPTPDGPTSQTTTRQGRTKPTIDQNEHGDRLDLAALGFARNIEFLDQPSRDRLEEIRRMGACRNHYLKQSCKKPSDCAYEHEDELDESDLEMLDYVVRVSSPCLQGKRCTVPACMYGHHCLEGANKDDHICKFSTEMHVRKIVPV</sequence>
<dbReference type="InterPro" id="IPR008271">
    <property type="entry name" value="Ser/Thr_kinase_AS"/>
</dbReference>
<feature type="region of interest" description="Disordered" evidence="3">
    <location>
        <begin position="427"/>
        <end position="461"/>
    </location>
</feature>
<keyword evidence="7" id="KW-1185">Reference proteome</keyword>
<dbReference type="EMBL" id="JAGPYM010000113">
    <property type="protein sequence ID" value="KAH6867270.1"/>
    <property type="molecule type" value="Genomic_DNA"/>
</dbReference>
<keyword evidence="1" id="KW-0862">Zinc</keyword>
<organism evidence="6 7">
    <name type="scientific">Thelonectria olida</name>
    <dbReference type="NCBI Taxonomy" id="1576542"/>
    <lineage>
        <taxon>Eukaryota</taxon>
        <taxon>Fungi</taxon>
        <taxon>Dikarya</taxon>
        <taxon>Ascomycota</taxon>
        <taxon>Pezizomycotina</taxon>
        <taxon>Sordariomycetes</taxon>
        <taxon>Hypocreomycetidae</taxon>
        <taxon>Hypocreales</taxon>
        <taxon>Nectriaceae</taxon>
        <taxon>Thelonectria</taxon>
    </lineage>
</organism>
<dbReference type="PROSITE" id="PS00108">
    <property type="entry name" value="PROTEIN_KINASE_ST"/>
    <property type="match status" value="1"/>
</dbReference>
<dbReference type="InterPro" id="IPR057654">
    <property type="entry name" value="Znf-CCCH_tandem"/>
</dbReference>
<dbReference type="SMART" id="SM00220">
    <property type="entry name" value="S_TKc"/>
    <property type="match status" value="1"/>
</dbReference>
<dbReference type="InterPro" id="IPR000719">
    <property type="entry name" value="Prot_kinase_dom"/>
</dbReference>
<feature type="compositionally biased region" description="Polar residues" evidence="3">
    <location>
        <begin position="442"/>
        <end position="451"/>
    </location>
</feature>
<keyword evidence="2" id="KW-0175">Coiled coil</keyword>
<gene>
    <name evidence="6" type="ORF">B0T10DRAFT_451895</name>
</gene>
<name>A0A9P8VLN8_9HYPO</name>
<dbReference type="InterPro" id="IPR000571">
    <property type="entry name" value="Znf_CCCH"/>
</dbReference>
<evidence type="ECO:0000313" key="7">
    <source>
        <dbReference type="Proteomes" id="UP000777438"/>
    </source>
</evidence>
<comment type="caution">
    <text evidence="6">The sequence shown here is derived from an EMBL/GenBank/DDBJ whole genome shotgun (WGS) entry which is preliminary data.</text>
</comment>
<dbReference type="PANTHER" id="PTHR44167">
    <property type="entry name" value="OVARIAN-SPECIFIC SERINE/THREONINE-PROTEIN KINASE LOK-RELATED"/>
    <property type="match status" value="1"/>
</dbReference>
<evidence type="ECO:0000256" key="3">
    <source>
        <dbReference type="SAM" id="MobiDB-lite"/>
    </source>
</evidence>
<keyword evidence="1" id="KW-0479">Metal-binding</keyword>
<dbReference type="PROSITE" id="PS50103">
    <property type="entry name" value="ZF_C3H1"/>
    <property type="match status" value="1"/>
</dbReference>
<feature type="non-terminal residue" evidence="6">
    <location>
        <position position="581"/>
    </location>
</feature>
<evidence type="ECO:0000259" key="4">
    <source>
        <dbReference type="PROSITE" id="PS50011"/>
    </source>
</evidence>
<reference evidence="6 7" key="1">
    <citation type="journal article" date="2021" name="Nat. Commun.">
        <title>Genetic determinants of endophytism in the Arabidopsis root mycobiome.</title>
        <authorList>
            <person name="Mesny F."/>
            <person name="Miyauchi S."/>
            <person name="Thiergart T."/>
            <person name="Pickel B."/>
            <person name="Atanasova L."/>
            <person name="Karlsson M."/>
            <person name="Huettel B."/>
            <person name="Barry K.W."/>
            <person name="Haridas S."/>
            <person name="Chen C."/>
            <person name="Bauer D."/>
            <person name="Andreopoulos W."/>
            <person name="Pangilinan J."/>
            <person name="LaButti K."/>
            <person name="Riley R."/>
            <person name="Lipzen A."/>
            <person name="Clum A."/>
            <person name="Drula E."/>
            <person name="Henrissat B."/>
            <person name="Kohler A."/>
            <person name="Grigoriev I.V."/>
            <person name="Martin F.M."/>
            <person name="Hacquard S."/>
        </authorList>
    </citation>
    <scope>NUCLEOTIDE SEQUENCE [LARGE SCALE GENOMIC DNA]</scope>
    <source>
        <strain evidence="6 7">MPI-CAGE-CH-0241</strain>
    </source>
</reference>
<evidence type="ECO:0000313" key="6">
    <source>
        <dbReference type="EMBL" id="KAH6867270.1"/>
    </source>
</evidence>
<dbReference type="GO" id="GO:0008270">
    <property type="term" value="F:zinc ion binding"/>
    <property type="evidence" value="ECO:0007669"/>
    <property type="project" value="UniProtKB-KW"/>
</dbReference>
<proteinExistence type="predicted"/>
<keyword evidence="1" id="KW-0863">Zinc-finger</keyword>
<keyword evidence="6" id="KW-0418">Kinase</keyword>
<feature type="zinc finger region" description="C3H1-type" evidence="1">
    <location>
        <begin position="492"/>
        <end position="520"/>
    </location>
</feature>
<dbReference type="SUPFAM" id="SSF56112">
    <property type="entry name" value="Protein kinase-like (PK-like)"/>
    <property type="match status" value="1"/>
</dbReference>
<feature type="domain" description="Protein kinase" evidence="4">
    <location>
        <begin position="53"/>
        <end position="361"/>
    </location>
</feature>
<evidence type="ECO:0000259" key="5">
    <source>
        <dbReference type="PROSITE" id="PS50103"/>
    </source>
</evidence>
<dbReference type="Pfam" id="PF00069">
    <property type="entry name" value="Pkinase"/>
    <property type="match status" value="1"/>
</dbReference>
<dbReference type="Pfam" id="PF25543">
    <property type="entry name" value="zf-CCCH_tandem"/>
    <property type="match status" value="1"/>
</dbReference>
<evidence type="ECO:0000256" key="1">
    <source>
        <dbReference type="PROSITE-ProRule" id="PRU00723"/>
    </source>
</evidence>
<dbReference type="PANTHER" id="PTHR44167:SF24">
    <property type="entry name" value="SERINE_THREONINE-PROTEIN KINASE CHK2"/>
    <property type="match status" value="1"/>
</dbReference>
<dbReference type="GO" id="GO:0044773">
    <property type="term" value="P:mitotic DNA damage checkpoint signaling"/>
    <property type="evidence" value="ECO:0007669"/>
    <property type="project" value="TreeGrafter"/>
</dbReference>
<dbReference type="GO" id="GO:0005634">
    <property type="term" value="C:nucleus"/>
    <property type="evidence" value="ECO:0007669"/>
    <property type="project" value="TreeGrafter"/>
</dbReference>
<dbReference type="GO" id="GO:0004674">
    <property type="term" value="F:protein serine/threonine kinase activity"/>
    <property type="evidence" value="ECO:0007669"/>
    <property type="project" value="TreeGrafter"/>
</dbReference>
<dbReference type="GO" id="GO:0005524">
    <property type="term" value="F:ATP binding"/>
    <property type="evidence" value="ECO:0007669"/>
    <property type="project" value="InterPro"/>
</dbReference>
<protein>
    <submittedName>
        <fullName evidence="6">Kinase-like domain-containing protein</fullName>
    </submittedName>
</protein>
<dbReference type="InterPro" id="IPR011009">
    <property type="entry name" value="Kinase-like_dom_sf"/>
</dbReference>
<feature type="region of interest" description="Disordered" evidence="3">
    <location>
        <begin position="286"/>
        <end position="306"/>
    </location>
</feature>
<dbReference type="AlphaFoldDB" id="A0A9P8VLN8"/>
<dbReference type="Gene3D" id="3.30.200.20">
    <property type="entry name" value="Phosphorylase Kinase, domain 1"/>
    <property type="match status" value="1"/>
</dbReference>
<evidence type="ECO:0000256" key="2">
    <source>
        <dbReference type="SAM" id="Coils"/>
    </source>
</evidence>
<dbReference type="PROSITE" id="PS50011">
    <property type="entry name" value="PROTEIN_KINASE_DOM"/>
    <property type="match status" value="1"/>
</dbReference>
<keyword evidence="6" id="KW-0808">Transferase</keyword>
<feature type="domain" description="C3H1-type" evidence="5">
    <location>
        <begin position="492"/>
        <end position="520"/>
    </location>
</feature>
<accession>A0A9P8VLN8</accession>
<dbReference type="OrthoDB" id="248923at2759"/>